<dbReference type="EMBL" id="CAJVQC010035365">
    <property type="protein sequence ID" value="CAG8758787.1"/>
    <property type="molecule type" value="Genomic_DNA"/>
</dbReference>
<dbReference type="Proteomes" id="UP000789920">
    <property type="component" value="Unassembled WGS sequence"/>
</dbReference>
<gene>
    <name evidence="1" type="ORF">RPERSI_LOCUS14995</name>
</gene>
<organism evidence="1 2">
    <name type="scientific">Racocetra persica</name>
    <dbReference type="NCBI Taxonomy" id="160502"/>
    <lineage>
        <taxon>Eukaryota</taxon>
        <taxon>Fungi</taxon>
        <taxon>Fungi incertae sedis</taxon>
        <taxon>Mucoromycota</taxon>
        <taxon>Glomeromycotina</taxon>
        <taxon>Glomeromycetes</taxon>
        <taxon>Diversisporales</taxon>
        <taxon>Gigasporaceae</taxon>
        <taxon>Racocetra</taxon>
    </lineage>
</organism>
<keyword evidence="2" id="KW-1185">Reference proteome</keyword>
<evidence type="ECO:0000313" key="2">
    <source>
        <dbReference type="Proteomes" id="UP000789920"/>
    </source>
</evidence>
<accession>A0ACA9QNT2</accession>
<reference evidence="1" key="1">
    <citation type="submission" date="2021-06" db="EMBL/GenBank/DDBJ databases">
        <authorList>
            <person name="Kallberg Y."/>
            <person name="Tangrot J."/>
            <person name="Rosling A."/>
        </authorList>
    </citation>
    <scope>NUCLEOTIDE SEQUENCE</scope>
    <source>
        <strain evidence="1">MA461A</strain>
    </source>
</reference>
<evidence type="ECO:0000313" key="1">
    <source>
        <dbReference type="EMBL" id="CAG8758787.1"/>
    </source>
</evidence>
<proteinExistence type="predicted"/>
<sequence>DPDDLEYSSTDNDHDDNYSTTSDLPNDDLDSSTNQPNNENTFDAFYYDLTKHTCEHLKNKKINNYDLEISYKINGCG</sequence>
<feature type="non-terminal residue" evidence="1">
    <location>
        <position position="1"/>
    </location>
</feature>
<protein>
    <submittedName>
        <fullName evidence="1">1163_t:CDS:1</fullName>
    </submittedName>
</protein>
<comment type="caution">
    <text evidence="1">The sequence shown here is derived from an EMBL/GenBank/DDBJ whole genome shotgun (WGS) entry which is preliminary data.</text>
</comment>
<name>A0ACA9QNT2_9GLOM</name>